<organism evidence="3 4">
    <name type="scientific">Glossina brevipalpis</name>
    <dbReference type="NCBI Taxonomy" id="37001"/>
    <lineage>
        <taxon>Eukaryota</taxon>
        <taxon>Metazoa</taxon>
        <taxon>Ecdysozoa</taxon>
        <taxon>Arthropoda</taxon>
        <taxon>Hexapoda</taxon>
        <taxon>Insecta</taxon>
        <taxon>Pterygota</taxon>
        <taxon>Neoptera</taxon>
        <taxon>Endopterygota</taxon>
        <taxon>Diptera</taxon>
        <taxon>Brachycera</taxon>
        <taxon>Muscomorpha</taxon>
        <taxon>Hippoboscoidea</taxon>
        <taxon>Glossinidae</taxon>
        <taxon>Glossina</taxon>
    </lineage>
</organism>
<dbReference type="InterPro" id="IPR052728">
    <property type="entry name" value="O2_lipid_transport_reg"/>
</dbReference>
<name>A0A1A9WB21_9MUSC</name>
<accession>A0A1A9WB21</accession>
<evidence type="ECO:0000259" key="2">
    <source>
        <dbReference type="SMART" id="SM00703"/>
    </source>
</evidence>
<dbReference type="SMART" id="SM00703">
    <property type="entry name" value="NRF"/>
    <property type="match status" value="1"/>
</dbReference>
<reference evidence="3" key="2">
    <citation type="submission" date="2020-05" db="UniProtKB">
        <authorList>
            <consortium name="EnsemblMetazoa"/>
        </authorList>
    </citation>
    <scope>IDENTIFICATION</scope>
    <source>
        <strain evidence="3">IAEA</strain>
    </source>
</reference>
<dbReference type="PANTHER" id="PTHR11161">
    <property type="entry name" value="O-ACYLTRANSFERASE"/>
    <property type="match status" value="1"/>
</dbReference>
<keyword evidence="1" id="KW-1133">Transmembrane helix</keyword>
<reference evidence="4" key="1">
    <citation type="submission" date="2014-03" db="EMBL/GenBank/DDBJ databases">
        <authorList>
            <person name="Aksoy S."/>
            <person name="Warren W."/>
            <person name="Wilson R.K."/>
        </authorList>
    </citation>
    <scope>NUCLEOTIDE SEQUENCE [LARGE SCALE GENOMIC DNA]</scope>
    <source>
        <strain evidence="4">IAEA</strain>
    </source>
</reference>
<evidence type="ECO:0000256" key="1">
    <source>
        <dbReference type="SAM" id="Phobius"/>
    </source>
</evidence>
<dbReference type="VEuPathDB" id="VectorBase:GBRI012804"/>
<evidence type="ECO:0000313" key="3">
    <source>
        <dbReference type="EnsemblMetazoa" id="GBRI012804-PA"/>
    </source>
</evidence>
<proteinExistence type="predicted"/>
<protein>
    <recommendedName>
        <fullName evidence="2">Nose resistant-to-fluoxetine protein N-terminal domain-containing protein</fullName>
    </recommendedName>
</protein>
<keyword evidence="4" id="KW-1185">Reference proteome</keyword>
<dbReference type="Proteomes" id="UP000091820">
    <property type="component" value="Unassembled WGS sequence"/>
</dbReference>
<dbReference type="Pfam" id="PF20146">
    <property type="entry name" value="NRF"/>
    <property type="match status" value="1"/>
</dbReference>
<dbReference type="PANTHER" id="PTHR11161:SF0">
    <property type="entry name" value="O-ACYLTRANSFERASE LIKE PROTEIN"/>
    <property type="match status" value="1"/>
</dbReference>
<dbReference type="EnsemblMetazoa" id="GBRI012804-RA">
    <property type="protein sequence ID" value="GBRI012804-PA"/>
    <property type="gene ID" value="GBRI012804"/>
</dbReference>
<evidence type="ECO:0000313" key="4">
    <source>
        <dbReference type="Proteomes" id="UP000091820"/>
    </source>
</evidence>
<feature type="domain" description="Nose resistant-to-fluoxetine protein N-terminal" evidence="2">
    <location>
        <begin position="1"/>
        <end position="127"/>
    </location>
</feature>
<keyword evidence="1" id="KW-0812">Transmembrane</keyword>
<dbReference type="InterPro" id="IPR006621">
    <property type="entry name" value="Nose-resist-to-fluoxetine_N"/>
</dbReference>
<keyword evidence="1" id="KW-0472">Membrane</keyword>
<sequence>MSYSFSVPDSWGRLPFGLMWGHTISMGQFEECIAISRAFDNGYMLKGKYCLAKIPIKGFIEKIKKTSDLSRAISYQKKDPEYFELGICVPSSCSANKVDEVLKNVIRTMFNQDIKDNRMVDEQYCKIDEPIDLRPIDIFAITFISFIVFCMLGSSIYDYIKTKNGSRKHPLFLAFSVLTNAKKVFSVKKVDSPDVIYCLNGIRCFSIIWNGFNFICFDFHSDGNKITSPHDFH</sequence>
<feature type="transmembrane region" description="Helical" evidence="1">
    <location>
        <begin position="138"/>
        <end position="160"/>
    </location>
</feature>
<dbReference type="AlphaFoldDB" id="A0A1A9WB21"/>